<dbReference type="RefSeq" id="WP_111546487.1">
    <property type="nucleotide sequence ID" value="NZ_MZXV01000051.1"/>
</dbReference>
<accession>A0A2W7C2W7</accession>
<sequence length="574" mass="63008">MSLPGTKAFVGIWLQHKDTPAPIVAIPEVQTSLPTSAYGQTIPVVWFKARLPSAYIWVAPILTVTETHQESGFWGIIQSTTSTTANMSARLRFARPLVPDSTWTLRKFYANGRLIYDATTGYRQDGLQFTAYDGRSTQLRDPTMVAEEGEENVSAHRGYLDIVVTDFDIVGLGAPPVFEAEWIQEASSVDIDNFTILLPTRLYTVPVVDWDSNTFYALDGDFWIRRFHIAGLREIYAIPISFNAFSYSDIDSGTIRLIPQLGCLLAFFQRSGGGLTWYAVLIDIETGAIVAEDTGGTIQFIQTGALCRFGSASVYVAHAHLGVLLIYLIKEESITRTLFTGGWEGYSEVPSMVFGAVRSNNADLWMCADNKLVKAVITSTGAISTTTEFATFATDLVYVLWHDGDLIVFTDDQQIIRVDGATGATVWTQAVPYQITASFPDPDLHRLDGVFFFQDVTSYSFTDLDTGLTTSIANPSGEVPKVVYDGRSNLTVNTHQLLAQPFRAFFDGSGDGTQGELTDFLTALMQAGGYDASEIAFEGVLDDMIDGSVIDITAGVRDIARSVCEPYSIAIFER</sequence>
<evidence type="ECO:0000313" key="1">
    <source>
        <dbReference type="EMBL" id="PZV36158.1"/>
    </source>
</evidence>
<dbReference type="EMBL" id="MZXV01000051">
    <property type="protein sequence ID" value="PZV36158.1"/>
    <property type="molecule type" value="Genomic_DNA"/>
</dbReference>
<keyword evidence="2" id="KW-1185">Reference proteome</keyword>
<dbReference type="OrthoDB" id="8445115at2"/>
<dbReference type="SUPFAM" id="SSF50998">
    <property type="entry name" value="Quinoprotein alcohol dehydrogenase-like"/>
    <property type="match status" value="1"/>
</dbReference>
<reference evidence="2" key="1">
    <citation type="submission" date="2017-03" db="EMBL/GenBank/DDBJ databases">
        <authorList>
            <person name="Safronova V.I."/>
            <person name="Sazanova A.L."/>
            <person name="Chirak E.R."/>
        </authorList>
    </citation>
    <scope>NUCLEOTIDE SEQUENCE [LARGE SCALE GENOMIC DNA]</scope>
    <source>
        <strain evidence="2">Ach-343</strain>
    </source>
</reference>
<dbReference type="InterPro" id="IPR011047">
    <property type="entry name" value="Quinoprotein_ADH-like_sf"/>
</dbReference>
<proteinExistence type="predicted"/>
<organism evidence="1 2">
    <name type="scientific">Mesorhizobium kowhaii</name>
    <dbReference type="NCBI Taxonomy" id="1300272"/>
    <lineage>
        <taxon>Bacteria</taxon>
        <taxon>Pseudomonadati</taxon>
        <taxon>Pseudomonadota</taxon>
        <taxon>Alphaproteobacteria</taxon>
        <taxon>Hyphomicrobiales</taxon>
        <taxon>Phyllobacteriaceae</taxon>
        <taxon>Mesorhizobium</taxon>
    </lineage>
</organism>
<comment type="caution">
    <text evidence="1">The sequence shown here is derived from an EMBL/GenBank/DDBJ whole genome shotgun (WGS) entry which is preliminary data.</text>
</comment>
<evidence type="ECO:0000313" key="2">
    <source>
        <dbReference type="Proteomes" id="UP000248616"/>
    </source>
</evidence>
<gene>
    <name evidence="1" type="ORF">B5V02_23415</name>
</gene>
<dbReference type="AlphaFoldDB" id="A0A2W7C2W7"/>
<dbReference type="Proteomes" id="UP000248616">
    <property type="component" value="Unassembled WGS sequence"/>
</dbReference>
<protein>
    <submittedName>
        <fullName evidence="1">Uncharacterized protein</fullName>
    </submittedName>
</protein>
<name>A0A2W7C2W7_9HYPH</name>